<protein>
    <submittedName>
        <fullName evidence="1">Uncharacterized protein</fullName>
    </submittedName>
</protein>
<feature type="non-terminal residue" evidence="1">
    <location>
        <position position="174"/>
    </location>
</feature>
<reference evidence="1 2" key="1">
    <citation type="submission" date="2022-05" db="EMBL/GenBank/DDBJ databases">
        <authorList>
            <consortium name="Genoscope - CEA"/>
            <person name="William W."/>
        </authorList>
    </citation>
    <scope>NUCLEOTIDE SEQUENCE [LARGE SCALE GENOMIC DNA]</scope>
</reference>
<evidence type="ECO:0000313" key="2">
    <source>
        <dbReference type="Proteomes" id="UP001159427"/>
    </source>
</evidence>
<sequence>MLFVYTKHTIFLAILGQQQHMPLNTNTQNARAELGRLFNFTPAGIQRKRKLPTGIKLPNTWTHTFVCLGRMSDNEVPSTAYKSQLSGASLGEKKITFEKKSSCGYFHEKLLESYPKLKEGGGYELMRTKFRSTSKLEILQPKGNGGHNVLDLKEMVSSAKIYVRPLQKDLSLEQ</sequence>
<dbReference type="EMBL" id="CALNXI010001107">
    <property type="protein sequence ID" value="CAH3155802.1"/>
    <property type="molecule type" value="Genomic_DNA"/>
</dbReference>
<evidence type="ECO:0000313" key="1">
    <source>
        <dbReference type="EMBL" id="CAH3155802.1"/>
    </source>
</evidence>
<organism evidence="1 2">
    <name type="scientific">Porites evermanni</name>
    <dbReference type="NCBI Taxonomy" id="104178"/>
    <lineage>
        <taxon>Eukaryota</taxon>
        <taxon>Metazoa</taxon>
        <taxon>Cnidaria</taxon>
        <taxon>Anthozoa</taxon>
        <taxon>Hexacorallia</taxon>
        <taxon>Scleractinia</taxon>
        <taxon>Fungiina</taxon>
        <taxon>Poritidae</taxon>
        <taxon>Porites</taxon>
    </lineage>
</organism>
<keyword evidence="2" id="KW-1185">Reference proteome</keyword>
<gene>
    <name evidence="1" type="ORF">PEVE_00001948</name>
</gene>
<dbReference type="Proteomes" id="UP001159427">
    <property type="component" value="Unassembled WGS sequence"/>
</dbReference>
<comment type="caution">
    <text evidence="1">The sequence shown here is derived from an EMBL/GenBank/DDBJ whole genome shotgun (WGS) entry which is preliminary data.</text>
</comment>
<accession>A0ABN8Q2F4</accession>
<name>A0ABN8Q2F4_9CNID</name>
<proteinExistence type="predicted"/>